<evidence type="ECO:0000256" key="1">
    <source>
        <dbReference type="SAM" id="MobiDB-lite"/>
    </source>
</evidence>
<dbReference type="RefSeq" id="XP_046059490.1">
    <property type="nucleotide sequence ID" value="XM_046206857.1"/>
</dbReference>
<gene>
    <name evidence="2" type="ORF">OGAPHI_005653</name>
</gene>
<dbReference type="Proteomes" id="UP000769157">
    <property type="component" value="Unassembled WGS sequence"/>
</dbReference>
<reference evidence="2" key="1">
    <citation type="journal article" date="2021" name="Open Biol.">
        <title>Shared evolutionary footprints suggest mitochondrial oxidative damage underlies multiple complex I losses in fungi.</title>
        <authorList>
            <person name="Schikora-Tamarit M.A."/>
            <person name="Marcet-Houben M."/>
            <person name="Nosek J."/>
            <person name="Gabaldon T."/>
        </authorList>
    </citation>
    <scope>NUCLEOTIDE SEQUENCE</scope>
    <source>
        <strain evidence="2">CBS6075</strain>
    </source>
</reference>
<feature type="compositionally biased region" description="Basic and acidic residues" evidence="1">
    <location>
        <begin position="192"/>
        <end position="209"/>
    </location>
</feature>
<evidence type="ECO:0000313" key="2">
    <source>
        <dbReference type="EMBL" id="KAH3662401.1"/>
    </source>
</evidence>
<dbReference type="GeneID" id="70237617"/>
<dbReference type="EMBL" id="JAEUBE010000378">
    <property type="protein sequence ID" value="KAH3662401.1"/>
    <property type="molecule type" value="Genomic_DNA"/>
</dbReference>
<reference evidence="2" key="2">
    <citation type="submission" date="2021-01" db="EMBL/GenBank/DDBJ databases">
        <authorList>
            <person name="Schikora-Tamarit M.A."/>
        </authorList>
    </citation>
    <scope>NUCLEOTIDE SEQUENCE</scope>
    <source>
        <strain evidence="2">CBS6075</strain>
    </source>
</reference>
<feature type="region of interest" description="Disordered" evidence="1">
    <location>
        <begin position="176"/>
        <end position="209"/>
    </location>
</feature>
<comment type="caution">
    <text evidence="2">The sequence shown here is derived from an EMBL/GenBank/DDBJ whole genome shotgun (WGS) entry which is preliminary data.</text>
</comment>
<evidence type="ECO:0000313" key="3">
    <source>
        <dbReference type="Proteomes" id="UP000769157"/>
    </source>
</evidence>
<dbReference type="AlphaFoldDB" id="A0A9P8T1C7"/>
<keyword evidence="3" id="KW-1185">Reference proteome</keyword>
<sequence length="209" mass="22985">MMDSPTILEITILDSSIFFSCSLPAGVSMYSSDTSIREEAPMSFWINSPASSRQWLMESTTILVSLANDSLSRSPSISIMCGFFCFFNGSVDDDDLVETLRVQNESQSDMPLSLSSHTETHQCFLGFTNRPDRKSFNQGQGGTESCSERRESGSVENSNWEPDLLVQNRGYSGKSLFGPGKSLHSNGLTGGSHEEVRGIRRGGNDSRRN</sequence>
<name>A0A9P8T1C7_9ASCO</name>
<proteinExistence type="predicted"/>
<protein>
    <submittedName>
        <fullName evidence="2">Uncharacterized protein</fullName>
    </submittedName>
</protein>
<accession>A0A9P8T1C7</accession>
<organism evidence="2 3">
    <name type="scientific">Ogataea philodendri</name>
    <dbReference type="NCBI Taxonomy" id="1378263"/>
    <lineage>
        <taxon>Eukaryota</taxon>
        <taxon>Fungi</taxon>
        <taxon>Dikarya</taxon>
        <taxon>Ascomycota</taxon>
        <taxon>Saccharomycotina</taxon>
        <taxon>Pichiomycetes</taxon>
        <taxon>Pichiales</taxon>
        <taxon>Pichiaceae</taxon>
        <taxon>Ogataea</taxon>
    </lineage>
</organism>
<feature type="region of interest" description="Disordered" evidence="1">
    <location>
        <begin position="131"/>
        <end position="164"/>
    </location>
</feature>